<reference evidence="2 3" key="1">
    <citation type="submission" date="2015-07" db="EMBL/GenBank/DDBJ databases">
        <title>Complete genome sequence of Mycobacterium goodii X7B, a facultative thermophilic biodesulfurizing bacterium.</title>
        <authorList>
            <person name="Yu B."/>
            <person name="Li F."/>
            <person name="Xu P."/>
        </authorList>
    </citation>
    <scope>NUCLEOTIDE SEQUENCE [LARGE SCALE GENOMIC DNA]</scope>
    <source>
        <strain evidence="2 3">X7B</strain>
    </source>
</reference>
<dbReference type="OrthoDB" id="4753348at2"/>
<keyword evidence="1" id="KW-1133">Transmembrane helix</keyword>
<dbReference type="KEGG" id="mgo:AFA91_23970"/>
<dbReference type="Proteomes" id="UP000062255">
    <property type="component" value="Chromosome"/>
</dbReference>
<accession>A0A0K0XAK2</accession>
<keyword evidence="1" id="KW-0812">Transmembrane</keyword>
<proteinExistence type="predicted"/>
<keyword evidence="1" id="KW-0472">Membrane</keyword>
<evidence type="ECO:0000313" key="2">
    <source>
        <dbReference type="EMBL" id="AKS34429.1"/>
    </source>
</evidence>
<dbReference type="EMBL" id="CP012150">
    <property type="protein sequence ID" value="AKS34429.1"/>
    <property type="molecule type" value="Genomic_DNA"/>
</dbReference>
<dbReference type="AlphaFoldDB" id="A0A0K0XAK2"/>
<organism evidence="2 3">
    <name type="scientific">Mycolicibacterium goodii</name>
    <name type="common">Mycobacterium goodii</name>
    <dbReference type="NCBI Taxonomy" id="134601"/>
    <lineage>
        <taxon>Bacteria</taxon>
        <taxon>Bacillati</taxon>
        <taxon>Actinomycetota</taxon>
        <taxon>Actinomycetes</taxon>
        <taxon>Mycobacteriales</taxon>
        <taxon>Mycobacteriaceae</taxon>
        <taxon>Mycolicibacterium</taxon>
    </lineage>
</organism>
<sequence>MTAAGNFRFGASRTEREISVAGVAWPAYKLIALAVGALVLLLVGAVTMTASTAVLSAAAATTVTWLALGMSSRTSDR</sequence>
<name>A0A0K0XAK2_MYCGD</name>
<gene>
    <name evidence="2" type="ORF">AFA91_23970</name>
</gene>
<evidence type="ECO:0000256" key="1">
    <source>
        <dbReference type="SAM" id="Phobius"/>
    </source>
</evidence>
<feature type="transmembrane region" description="Helical" evidence="1">
    <location>
        <begin position="20"/>
        <end position="43"/>
    </location>
</feature>
<dbReference type="RefSeq" id="WP_049746888.1">
    <property type="nucleotide sequence ID" value="NZ_CP012150.1"/>
</dbReference>
<protein>
    <submittedName>
        <fullName evidence="2">Uncharacterized protein</fullName>
    </submittedName>
</protein>
<feature type="transmembrane region" description="Helical" evidence="1">
    <location>
        <begin position="49"/>
        <end position="68"/>
    </location>
</feature>
<evidence type="ECO:0000313" key="3">
    <source>
        <dbReference type="Proteomes" id="UP000062255"/>
    </source>
</evidence>
<dbReference type="PATRIC" id="fig|134601.6.peg.4958"/>